<gene>
    <name evidence="2" type="ORF">EYF80_003146</name>
</gene>
<evidence type="ECO:0000313" key="2">
    <source>
        <dbReference type="EMBL" id="TNN86678.1"/>
    </source>
</evidence>
<dbReference type="AlphaFoldDB" id="A0A4Z2JAH9"/>
<evidence type="ECO:0000256" key="1">
    <source>
        <dbReference type="SAM" id="MobiDB-lite"/>
    </source>
</evidence>
<sequence>MGQAGEQLVVKTRIAMATLALGVATVPMTYDTPSYAKSNIITACEKHETRLHEDTRDTANACFRSQVTGTEEQGGRVVFSCSHFDSKVVRKLEEQSLRAMMCNKKTRNSSHNITPSEPHDGVQKQPKEPKTNPNQAKVTYRETQTALE</sequence>
<keyword evidence="3" id="KW-1185">Reference proteome</keyword>
<feature type="region of interest" description="Disordered" evidence="1">
    <location>
        <begin position="103"/>
        <end position="148"/>
    </location>
</feature>
<organism evidence="2 3">
    <name type="scientific">Liparis tanakae</name>
    <name type="common">Tanaka's snailfish</name>
    <dbReference type="NCBI Taxonomy" id="230148"/>
    <lineage>
        <taxon>Eukaryota</taxon>
        <taxon>Metazoa</taxon>
        <taxon>Chordata</taxon>
        <taxon>Craniata</taxon>
        <taxon>Vertebrata</taxon>
        <taxon>Euteleostomi</taxon>
        <taxon>Actinopterygii</taxon>
        <taxon>Neopterygii</taxon>
        <taxon>Teleostei</taxon>
        <taxon>Neoteleostei</taxon>
        <taxon>Acanthomorphata</taxon>
        <taxon>Eupercaria</taxon>
        <taxon>Perciformes</taxon>
        <taxon>Cottioidei</taxon>
        <taxon>Cottales</taxon>
        <taxon>Liparidae</taxon>
        <taxon>Liparis</taxon>
    </lineage>
</organism>
<evidence type="ECO:0000313" key="3">
    <source>
        <dbReference type="Proteomes" id="UP000314294"/>
    </source>
</evidence>
<feature type="compositionally biased region" description="Polar residues" evidence="1">
    <location>
        <begin position="131"/>
        <end position="148"/>
    </location>
</feature>
<feature type="compositionally biased region" description="Basic and acidic residues" evidence="1">
    <location>
        <begin position="117"/>
        <end position="130"/>
    </location>
</feature>
<name>A0A4Z2JAH9_9TELE</name>
<protein>
    <submittedName>
        <fullName evidence="2">Uncharacterized protein</fullName>
    </submittedName>
</protein>
<proteinExistence type="predicted"/>
<comment type="caution">
    <text evidence="2">The sequence shown here is derived from an EMBL/GenBank/DDBJ whole genome shotgun (WGS) entry which is preliminary data.</text>
</comment>
<reference evidence="2 3" key="1">
    <citation type="submission" date="2019-03" db="EMBL/GenBank/DDBJ databases">
        <title>First draft genome of Liparis tanakae, snailfish: a comprehensive survey of snailfish specific genes.</title>
        <authorList>
            <person name="Kim W."/>
            <person name="Song I."/>
            <person name="Jeong J.-H."/>
            <person name="Kim D."/>
            <person name="Kim S."/>
            <person name="Ryu S."/>
            <person name="Song J.Y."/>
            <person name="Lee S.K."/>
        </authorList>
    </citation>
    <scope>NUCLEOTIDE SEQUENCE [LARGE SCALE GENOMIC DNA]</scope>
    <source>
        <tissue evidence="2">Muscle</tissue>
    </source>
</reference>
<accession>A0A4Z2JAH9</accession>
<dbReference type="Proteomes" id="UP000314294">
    <property type="component" value="Unassembled WGS sequence"/>
</dbReference>
<dbReference type="EMBL" id="SRLO01000014">
    <property type="protein sequence ID" value="TNN86678.1"/>
    <property type="molecule type" value="Genomic_DNA"/>
</dbReference>